<dbReference type="GO" id="GO:0003824">
    <property type="term" value="F:catalytic activity"/>
    <property type="evidence" value="ECO:0007669"/>
    <property type="project" value="InterPro"/>
</dbReference>
<dbReference type="InterPro" id="IPR000120">
    <property type="entry name" value="Amidase"/>
</dbReference>
<dbReference type="InterPro" id="IPR020556">
    <property type="entry name" value="Amidase_CS"/>
</dbReference>
<sequence length="472" mass="50316">MTDPAWLTAAQAVAMMKRREMSPVDYLDALLARAEAQADRLNPFAHVAAERARVEARAAEAALMTGEALGPLHGLPVHVKDLFRTAGIPTEYGSAIHAGNIPDADDLLVTRLRRAGAVVFAKSHTPEFGHKGQTDGPHFGTTRNPWDTSRYAGGSSGGAACAVAAGIGPLGLGTDGAGSIRIPAAACGTLGLKPSPGLFPYEEAVDAFFNYAAAGPLSRTVEDAVLMLDAIRGPDPLDPWSLAAPVPVATRSGASLHGLRVGYIEKFHNAHLSPDVAANTRAVLDLLAARGAHVEDVTERIDWIEYQGRVMYQANIAVSGGPHLAKFANQMDPVYKGFIERGKAFSTDDYRKAQIARTRLYRRVQTLFDRYDVIVTPTLTRTALPADFEALDGQVIVNGEENGLTRVGMSPYCYPFNLTGNPALAVPSGFGGDGLPTSVQFVGKWYDDMNLLALAGAVEQDRPWAHLTPPGL</sequence>
<organism evidence="3 4">
    <name type="scientific">Pseudooceanicola pacificus</name>
    <dbReference type="NCBI Taxonomy" id="2676438"/>
    <lineage>
        <taxon>Bacteria</taxon>
        <taxon>Pseudomonadati</taxon>
        <taxon>Pseudomonadota</taxon>
        <taxon>Alphaproteobacteria</taxon>
        <taxon>Rhodobacterales</taxon>
        <taxon>Paracoccaceae</taxon>
        <taxon>Pseudooceanicola</taxon>
    </lineage>
</organism>
<dbReference type="Pfam" id="PF01425">
    <property type="entry name" value="Amidase"/>
    <property type="match status" value="1"/>
</dbReference>
<dbReference type="RefSeq" id="WP_160382663.1">
    <property type="nucleotide sequence ID" value="NZ_WNXQ01000005.1"/>
</dbReference>
<evidence type="ECO:0000313" key="3">
    <source>
        <dbReference type="EMBL" id="MWB78382.1"/>
    </source>
</evidence>
<evidence type="ECO:0000256" key="1">
    <source>
        <dbReference type="ARBA" id="ARBA00009199"/>
    </source>
</evidence>
<reference evidence="3 4" key="1">
    <citation type="submission" date="2019-11" db="EMBL/GenBank/DDBJ databases">
        <title>Pseudooceanicola pacifica sp. nov., isolated from deep-sea sediment of the Pacific Ocean.</title>
        <authorList>
            <person name="Lyu L."/>
        </authorList>
    </citation>
    <scope>NUCLEOTIDE SEQUENCE [LARGE SCALE GENOMIC DNA]</scope>
    <source>
        <strain evidence="3 4">216_PA32_1</strain>
    </source>
</reference>
<protein>
    <submittedName>
        <fullName evidence="3">Amidase</fullName>
    </submittedName>
</protein>
<comment type="similarity">
    <text evidence="1">Belongs to the amidase family.</text>
</comment>
<evidence type="ECO:0000313" key="4">
    <source>
        <dbReference type="Proteomes" id="UP000443843"/>
    </source>
</evidence>
<accession>A0A844WDC3</accession>
<gene>
    <name evidence="3" type="ORF">GLS40_10120</name>
</gene>
<evidence type="ECO:0000259" key="2">
    <source>
        <dbReference type="Pfam" id="PF01425"/>
    </source>
</evidence>
<dbReference type="AlphaFoldDB" id="A0A844WDC3"/>
<dbReference type="InterPro" id="IPR023631">
    <property type="entry name" value="Amidase_dom"/>
</dbReference>
<feature type="domain" description="Amidase" evidence="2">
    <location>
        <begin position="27"/>
        <end position="452"/>
    </location>
</feature>
<dbReference type="PANTHER" id="PTHR11895:SF7">
    <property type="entry name" value="GLUTAMYL-TRNA(GLN) AMIDOTRANSFERASE SUBUNIT A, MITOCHONDRIAL"/>
    <property type="match status" value="1"/>
</dbReference>
<name>A0A844WDC3_9RHOB</name>
<proteinExistence type="inferred from homology"/>
<dbReference type="InterPro" id="IPR036928">
    <property type="entry name" value="AS_sf"/>
</dbReference>
<comment type="caution">
    <text evidence="3">The sequence shown here is derived from an EMBL/GenBank/DDBJ whole genome shotgun (WGS) entry which is preliminary data.</text>
</comment>
<dbReference type="EMBL" id="WNXQ01000005">
    <property type="protein sequence ID" value="MWB78382.1"/>
    <property type="molecule type" value="Genomic_DNA"/>
</dbReference>
<dbReference type="PANTHER" id="PTHR11895">
    <property type="entry name" value="TRANSAMIDASE"/>
    <property type="match status" value="1"/>
</dbReference>
<dbReference type="Proteomes" id="UP000443843">
    <property type="component" value="Unassembled WGS sequence"/>
</dbReference>
<dbReference type="SUPFAM" id="SSF75304">
    <property type="entry name" value="Amidase signature (AS) enzymes"/>
    <property type="match status" value="1"/>
</dbReference>
<keyword evidence="4" id="KW-1185">Reference proteome</keyword>
<dbReference type="PROSITE" id="PS00571">
    <property type="entry name" value="AMIDASES"/>
    <property type="match status" value="1"/>
</dbReference>
<dbReference type="Gene3D" id="3.90.1300.10">
    <property type="entry name" value="Amidase signature (AS) domain"/>
    <property type="match status" value="1"/>
</dbReference>